<keyword evidence="5 9" id="KW-0547">Nucleotide-binding</keyword>
<feature type="transmembrane region" description="Helical" evidence="9">
    <location>
        <begin position="203"/>
        <end position="221"/>
    </location>
</feature>
<evidence type="ECO:0000313" key="11">
    <source>
        <dbReference type="EMBL" id="KAL3764740.1"/>
    </source>
</evidence>
<dbReference type="SUPFAM" id="SSF103473">
    <property type="entry name" value="MFS general substrate transporter"/>
    <property type="match status" value="1"/>
</dbReference>
<keyword evidence="4 9" id="KW-0812">Transmembrane</keyword>
<keyword evidence="3 9" id="KW-0813">Transport</keyword>
<accession>A0ABD3ML05</accession>
<keyword evidence="12" id="KW-1185">Reference proteome</keyword>
<dbReference type="Pfam" id="PF03219">
    <property type="entry name" value="TLC"/>
    <property type="match status" value="1"/>
</dbReference>
<dbReference type="InterPro" id="IPR004667">
    <property type="entry name" value="ADP_ATP_car_bac_type"/>
</dbReference>
<evidence type="ECO:0000256" key="5">
    <source>
        <dbReference type="ARBA" id="ARBA00022741"/>
    </source>
</evidence>
<feature type="transmembrane region" description="Helical" evidence="9">
    <location>
        <begin position="44"/>
        <end position="69"/>
    </location>
</feature>
<sequence>MSVSPIKPSGTNQNTIINVINSDNYNNDHRGRLLLFSSPRYRSVLWMSLSLAIHLGGYELSRAAVVALFTSDGLGFGHGGGGGLSALPMAVGCVSPFSIGLLWFYGNTLDRGGPSYALRTHTLLCAGCMIVSGWTLRFFDDRLLRVPDDDDFSARAVTDVTSWSRALLFLLFVFQNAYVQLLYNQHWAFISSVLTPEDGTRAFSPIAGLGSIGSTLAAGLVSELVGRLGLIGLLHLAGASFVVSACLADVAFGMAKRGGFEPKKEDAADGKKYGGMGPGDASMRGNNGNVSTPTSPISTKSKGGYPPRIASKTHAPWCVPCREKGNIFQQARVLFRRVPVLGALFLEVVFSQCLSSLVNFIYLYKLKSTITDDDMRAGWSGTYYAWINGVSGILQFFIIPVLLRHCEAHRIWLFMPTLMLFCTSYTFMTFRTSGLFGASASFFAIKTMEYSLRGAANEMLYVNLDYESRYLGKKVISLIAGKFGKSVMAVALSLFMVVYGDEDDKMWYLMATSTVFTFLWLFTSMSLHSLIEAS</sequence>
<evidence type="ECO:0000256" key="8">
    <source>
        <dbReference type="ARBA" id="ARBA00023136"/>
    </source>
</evidence>
<feature type="transmembrane region" description="Helical" evidence="9">
    <location>
        <begin position="340"/>
        <end position="363"/>
    </location>
</feature>
<dbReference type="GO" id="GO:0005524">
    <property type="term" value="F:ATP binding"/>
    <property type="evidence" value="ECO:0007669"/>
    <property type="project" value="UniProtKB-KW"/>
</dbReference>
<dbReference type="AlphaFoldDB" id="A0ABD3ML05"/>
<evidence type="ECO:0000256" key="3">
    <source>
        <dbReference type="ARBA" id="ARBA00022448"/>
    </source>
</evidence>
<feature type="transmembrane region" description="Helical" evidence="9">
    <location>
        <begin position="483"/>
        <end position="500"/>
    </location>
</feature>
<evidence type="ECO:0000256" key="7">
    <source>
        <dbReference type="ARBA" id="ARBA00022989"/>
    </source>
</evidence>
<reference evidence="11 12" key="1">
    <citation type="submission" date="2024-10" db="EMBL/GenBank/DDBJ databases">
        <title>Updated reference genomes for cyclostephanoid diatoms.</title>
        <authorList>
            <person name="Roberts W.R."/>
            <person name="Alverson A.J."/>
        </authorList>
    </citation>
    <scope>NUCLEOTIDE SEQUENCE [LARGE SCALE GENOMIC DNA]</scope>
    <source>
        <strain evidence="11 12">AJA276-08</strain>
    </source>
</reference>
<proteinExistence type="inferred from homology"/>
<dbReference type="EMBL" id="JALLAZ020001766">
    <property type="protein sequence ID" value="KAL3764740.1"/>
    <property type="molecule type" value="Genomic_DNA"/>
</dbReference>
<feature type="transmembrane region" description="Helical" evidence="9">
    <location>
        <begin position="434"/>
        <end position="452"/>
    </location>
</feature>
<keyword evidence="7 9" id="KW-1133">Transmembrane helix</keyword>
<evidence type="ECO:0000256" key="9">
    <source>
        <dbReference type="RuleBase" id="RU363121"/>
    </source>
</evidence>
<comment type="caution">
    <text evidence="11">The sequence shown here is derived from an EMBL/GenBank/DDBJ whole genome shotgun (WGS) entry which is preliminary data.</text>
</comment>
<feature type="transmembrane region" description="Helical" evidence="9">
    <location>
        <begin position="163"/>
        <end position="183"/>
    </location>
</feature>
<dbReference type="GO" id="GO:0016020">
    <property type="term" value="C:membrane"/>
    <property type="evidence" value="ECO:0007669"/>
    <property type="project" value="UniProtKB-SubCell"/>
</dbReference>
<feature type="transmembrane region" description="Helical" evidence="9">
    <location>
        <begin position="383"/>
        <end position="403"/>
    </location>
</feature>
<evidence type="ECO:0000313" key="12">
    <source>
        <dbReference type="Proteomes" id="UP001530315"/>
    </source>
</evidence>
<comment type="similarity">
    <text evidence="2 9">Belongs to the ADP/ATP translocase tlc family.</text>
</comment>
<keyword evidence="8 9" id="KW-0472">Membrane</keyword>
<feature type="region of interest" description="Disordered" evidence="10">
    <location>
        <begin position="276"/>
        <end position="305"/>
    </location>
</feature>
<dbReference type="Proteomes" id="UP001530315">
    <property type="component" value="Unassembled WGS sequence"/>
</dbReference>
<feature type="transmembrane region" description="Helical" evidence="9">
    <location>
        <begin position="233"/>
        <end position="255"/>
    </location>
</feature>
<evidence type="ECO:0000256" key="6">
    <source>
        <dbReference type="ARBA" id="ARBA00022840"/>
    </source>
</evidence>
<comment type="subcellular location">
    <subcellularLocation>
        <location evidence="1 9">Membrane</location>
        <topology evidence="1 9">Multi-pass membrane protein</topology>
    </subcellularLocation>
</comment>
<dbReference type="PANTHER" id="PTHR31187">
    <property type="match status" value="1"/>
</dbReference>
<feature type="compositionally biased region" description="Low complexity" evidence="10">
    <location>
        <begin position="291"/>
        <end position="302"/>
    </location>
</feature>
<evidence type="ECO:0000256" key="1">
    <source>
        <dbReference type="ARBA" id="ARBA00004141"/>
    </source>
</evidence>
<feature type="transmembrane region" description="Helical" evidence="9">
    <location>
        <begin position="410"/>
        <end position="428"/>
    </location>
</feature>
<gene>
    <name evidence="11" type="ORF">ACHAW5_011291</name>
</gene>
<feature type="transmembrane region" description="Helical" evidence="9">
    <location>
        <begin position="116"/>
        <end position="136"/>
    </location>
</feature>
<protein>
    <recommendedName>
        <fullName evidence="9">ADP,ATP carrier protein</fullName>
    </recommendedName>
</protein>
<dbReference type="InterPro" id="IPR036259">
    <property type="entry name" value="MFS_trans_sf"/>
</dbReference>
<name>A0ABD3ML05_9STRA</name>
<keyword evidence="6 9" id="KW-0067">ATP-binding</keyword>
<organism evidence="11 12">
    <name type="scientific">Stephanodiscus triporus</name>
    <dbReference type="NCBI Taxonomy" id="2934178"/>
    <lineage>
        <taxon>Eukaryota</taxon>
        <taxon>Sar</taxon>
        <taxon>Stramenopiles</taxon>
        <taxon>Ochrophyta</taxon>
        <taxon>Bacillariophyta</taxon>
        <taxon>Coscinodiscophyceae</taxon>
        <taxon>Thalassiosirophycidae</taxon>
        <taxon>Stephanodiscales</taxon>
        <taxon>Stephanodiscaceae</taxon>
        <taxon>Stephanodiscus</taxon>
    </lineage>
</organism>
<evidence type="ECO:0000256" key="2">
    <source>
        <dbReference type="ARBA" id="ARBA00007127"/>
    </source>
</evidence>
<evidence type="ECO:0000256" key="10">
    <source>
        <dbReference type="SAM" id="MobiDB-lite"/>
    </source>
</evidence>
<dbReference type="PANTHER" id="PTHR31187:SF1">
    <property type="entry name" value="ADP,ATP CARRIER PROTEIN 1"/>
    <property type="match status" value="1"/>
</dbReference>
<feature type="transmembrane region" description="Helical" evidence="9">
    <location>
        <begin position="506"/>
        <end position="531"/>
    </location>
</feature>
<feature type="transmembrane region" description="Helical" evidence="9">
    <location>
        <begin position="81"/>
        <end position="104"/>
    </location>
</feature>
<evidence type="ECO:0000256" key="4">
    <source>
        <dbReference type="ARBA" id="ARBA00022692"/>
    </source>
</evidence>